<sequence>MRFLPIIFATICLARFVSAGIYGTSPIASTVWSAGSSEFVTWMDDKSVPRLADMGNINVELFGGDDVRAT</sequence>
<evidence type="ECO:0000313" key="3">
    <source>
        <dbReference type="Proteomes" id="UP000186601"/>
    </source>
</evidence>
<name>A0A2R6NGG7_9APHY</name>
<dbReference type="AlphaFoldDB" id="A0A2R6NGG7"/>
<protein>
    <submittedName>
        <fullName evidence="2">Uncharacterized protein</fullName>
    </submittedName>
</protein>
<keyword evidence="1" id="KW-0732">Signal</keyword>
<proteinExistence type="predicted"/>
<evidence type="ECO:0000256" key="1">
    <source>
        <dbReference type="SAM" id="SignalP"/>
    </source>
</evidence>
<gene>
    <name evidence="2" type="ORF">PHLCEN_2v12640</name>
</gene>
<feature type="chain" id="PRO_5015309013" evidence="1">
    <location>
        <begin position="20"/>
        <end position="70"/>
    </location>
</feature>
<dbReference type="Proteomes" id="UP000186601">
    <property type="component" value="Unassembled WGS sequence"/>
</dbReference>
<keyword evidence="3" id="KW-1185">Reference proteome</keyword>
<accession>A0A2R6NGG7</accession>
<dbReference type="EMBL" id="MLYV02001282">
    <property type="protein sequence ID" value="PSR71475.1"/>
    <property type="molecule type" value="Genomic_DNA"/>
</dbReference>
<organism evidence="2 3">
    <name type="scientific">Hermanssonia centrifuga</name>
    <dbReference type="NCBI Taxonomy" id="98765"/>
    <lineage>
        <taxon>Eukaryota</taxon>
        <taxon>Fungi</taxon>
        <taxon>Dikarya</taxon>
        <taxon>Basidiomycota</taxon>
        <taxon>Agaricomycotina</taxon>
        <taxon>Agaricomycetes</taxon>
        <taxon>Polyporales</taxon>
        <taxon>Meruliaceae</taxon>
        <taxon>Hermanssonia</taxon>
    </lineage>
</organism>
<comment type="caution">
    <text evidence="2">The sequence shown here is derived from an EMBL/GenBank/DDBJ whole genome shotgun (WGS) entry which is preliminary data.</text>
</comment>
<dbReference type="OrthoDB" id="3250770at2759"/>
<reference evidence="2 3" key="1">
    <citation type="submission" date="2018-02" db="EMBL/GenBank/DDBJ databases">
        <title>Genome sequence of the basidiomycete white-rot fungus Phlebia centrifuga.</title>
        <authorList>
            <person name="Granchi Z."/>
            <person name="Peng M."/>
            <person name="de Vries R.P."/>
            <person name="Hilden K."/>
            <person name="Makela M.R."/>
            <person name="Grigoriev I."/>
            <person name="Riley R."/>
        </authorList>
    </citation>
    <scope>NUCLEOTIDE SEQUENCE [LARGE SCALE GENOMIC DNA]</scope>
    <source>
        <strain evidence="2 3">FBCC195</strain>
    </source>
</reference>
<feature type="signal peptide" evidence="1">
    <location>
        <begin position="1"/>
        <end position="19"/>
    </location>
</feature>
<evidence type="ECO:0000313" key="2">
    <source>
        <dbReference type="EMBL" id="PSR71475.1"/>
    </source>
</evidence>